<dbReference type="InterPro" id="IPR001242">
    <property type="entry name" value="Condensation_dom"/>
</dbReference>
<dbReference type="InterPro" id="IPR020845">
    <property type="entry name" value="AMP-binding_CS"/>
</dbReference>
<dbReference type="SUPFAM" id="SSF47336">
    <property type="entry name" value="ACP-like"/>
    <property type="match status" value="7"/>
</dbReference>
<dbReference type="CDD" id="cd17646">
    <property type="entry name" value="A_NRPS_AB3403-like"/>
    <property type="match status" value="2"/>
</dbReference>
<dbReference type="GO" id="GO:0043041">
    <property type="term" value="P:amino acid activation for nonribosomal peptide biosynthetic process"/>
    <property type="evidence" value="ECO:0007669"/>
    <property type="project" value="TreeGrafter"/>
</dbReference>
<dbReference type="Pfam" id="PF00501">
    <property type="entry name" value="AMP-binding"/>
    <property type="match status" value="7"/>
</dbReference>
<keyword evidence="3" id="KW-0596">Phosphopantetheine</keyword>
<feature type="domain" description="Carrier" evidence="5">
    <location>
        <begin position="5303"/>
        <end position="5377"/>
    </location>
</feature>
<dbReference type="CDD" id="cd19544">
    <property type="entry name" value="E-C_NRPS"/>
    <property type="match status" value="7"/>
</dbReference>
<dbReference type="FunFam" id="3.40.50.980:FF:000001">
    <property type="entry name" value="Non-ribosomal peptide synthetase"/>
    <property type="match status" value="7"/>
</dbReference>
<dbReference type="Gene3D" id="2.30.38.10">
    <property type="entry name" value="Luciferase, Domain 3"/>
    <property type="match status" value="7"/>
</dbReference>
<accession>A0AAJ5WDM5</accession>
<feature type="domain" description="Carrier" evidence="5">
    <location>
        <begin position="6360"/>
        <end position="6434"/>
    </location>
</feature>
<dbReference type="InterPro" id="IPR025110">
    <property type="entry name" value="AMP-bd_C"/>
</dbReference>
<gene>
    <name evidence="6" type="ORF">P0Y58_16000</name>
</gene>
<dbReference type="Gene3D" id="3.40.50.980">
    <property type="match status" value="14"/>
</dbReference>
<dbReference type="SUPFAM" id="SSF52777">
    <property type="entry name" value="CoA-dependent acyltransferases"/>
    <property type="match status" value="14"/>
</dbReference>
<dbReference type="Gene3D" id="3.30.559.10">
    <property type="entry name" value="Chloramphenicol acetyltransferase-like domain"/>
    <property type="match status" value="7"/>
</dbReference>
<evidence type="ECO:0000259" key="5">
    <source>
        <dbReference type="PROSITE" id="PS50075"/>
    </source>
</evidence>
<dbReference type="Gene3D" id="3.40.50.1820">
    <property type="entry name" value="alpha/beta hydrolase"/>
    <property type="match status" value="1"/>
</dbReference>
<dbReference type="GO" id="GO:0031177">
    <property type="term" value="F:phosphopantetheine binding"/>
    <property type="evidence" value="ECO:0007669"/>
    <property type="project" value="InterPro"/>
</dbReference>
<evidence type="ECO:0000256" key="4">
    <source>
        <dbReference type="ARBA" id="ARBA00022553"/>
    </source>
</evidence>
<proteinExistence type="inferred from homology"/>
<evidence type="ECO:0000256" key="1">
    <source>
        <dbReference type="ARBA" id="ARBA00001957"/>
    </source>
</evidence>
<feature type="domain" description="Carrier" evidence="5">
    <location>
        <begin position="7420"/>
        <end position="7494"/>
    </location>
</feature>
<dbReference type="NCBIfam" id="NF004282">
    <property type="entry name" value="PRK05691.1"/>
    <property type="match status" value="15"/>
</dbReference>
<evidence type="ECO:0000256" key="2">
    <source>
        <dbReference type="ARBA" id="ARBA00006432"/>
    </source>
</evidence>
<dbReference type="FunFam" id="3.30.300.30:FF:000010">
    <property type="entry name" value="Enterobactin synthetase component F"/>
    <property type="match status" value="2"/>
</dbReference>
<dbReference type="InterPro" id="IPR036736">
    <property type="entry name" value="ACP-like_sf"/>
</dbReference>
<feature type="domain" description="Carrier" evidence="5">
    <location>
        <begin position="3154"/>
        <end position="3228"/>
    </location>
</feature>
<dbReference type="PANTHER" id="PTHR45527:SF1">
    <property type="entry name" value="FATTY ACID SYNTHASE"/>
    <property type="match status" value="1"/>
</dbReference>
<dbReference type="GO" id="GO:0005737">
    <property type="term" value="C:cytoplasm"/>
    <property type="evidence" value="ECO:0007669"/>
    <property type="project" value="TreeGrafter"/>
</dbReference>
<dbReference type="PROSITE" id="PS00455">
    <property type="entry name" value="AMP_BINDING"/>
    <property type="match status" value="7"/>
</dbReference>
<dbReference type="Pfam" id="PF00668">
    <property type="entry name" value="Condensation"/>
    <property type="match status" value="7"/>
</dbReference>
<dbReference type="Gene3D" id="3.30.559.30">
    <property type="entry name" value="Nonribosomal peptide synthetase, condensation domain"/>
    <property type="match status" value="7"/>
</dbReference>
<evidence type="ECO:0000313" key="6">
    <source>
        <dbReference type="EMBL" id="WEK28411.1"/>
    </source>
</evidence>
<dbReference type="Pfam" id="PF00550">
    <property type="entry name" value="PP-binding"/>
    <property type="match status" value="7"/>
</dbReference>
<dbReference type="CDD" id="cd12117">
    <property type="entry name" value="A_NRPS_Srf_like"/>
    <property type="match status" value="1"/>
</dbReference>
<dbReference type="SMART" id="SM00823">
    <property type="entry name" value="PKS_PP"/>
    <property type="match status" value="7"/>
</dbReference>
<dbReference type="InterPro" id="IPR000873">
    <property type="entry name" value="AMP-dep_synth/lig_dom"/>
</dbReference>
<feature type="domain" description="Carrier" evidence="5">
    <location>
        <begin position="4249"/>
        <end position="4323"/>
    </location>
</feature>
<dbReference type="FunFam" id="3.40.50.12780:FF:000012">
    <property type="entry name" value="Non-ribosomal peptide synthetase"/>
    <property type="match status" value="4"/>
</dbReference>
<dbReference type="Gene3D" id="1.10.1200.10">
    <property type="entry name" value="ACP-like"/>
    <property type="match status" value="6"/>
</dbReference>
<reference evidence="6" key="1">
    <citation type="submission" date="2023-03" db="EMBL/GenBank/DDBJ databases">
        <title>Andean soil-derived lignocellulolytic bacterial consortium as a source of novel taxa and putative plastic-active enzymes.</title>
        <authorList>
            <person name="Diaz-Garcia L."/>
            <person name="Chuvochina M."/>
            <person name="Feuerriegel G."/>
            <person name="Bunk B."/>
            <person name="Sproer C."/>
            <person name="Streit W.R."/>
            <person name="Rodriguez L.M."/>
            <person name="Overmann J."/>
            <person name="Jimenez D.J."/>
        </authorList>
    </citation>
    <scope>NUCLEOTIDE SEQUENCE</scope>
    <source>
        <strain evidence="6">MAG 876</strain>
    </source>
</reference>
<dbReference type="GO" id="GO:0044550">
    <property type="term" value="P:secondary metabolite biosynthetic process"/>
    <property type="evidence" value="ECO:0007669"/>
    <property type="project" value="UniProtKB-ARBA"/>
</dbReference>
<dbReference type="CDD" id="cd17651">
    <property type="entry name" value="A_NRPS_VisG_like"/>
    <property type="match status" value="1"/>
</dbReference>
<dbReference type="InterPro" id="IPR029058">
    <property type="entry name" value="AB_hydrolase_fold"/>
</dbReference>
<evidence type="ECO:0000256" key="3">
    <source>
        <dbReference type="ARBA" id="ARBA00022450"/>
    </source>
</evidence>
<sequence>MHFSELMAALSTRAIRLQREDQDLIVLGDEETLDDPLWEALSRHKPALLEMLAQQDDDWLSPAFRITPDMLPLVALDQAAIDRIVDSVPGGAANVQDIYPLAPLQQGMLYHHLSATDGDPYLSQVQLRFASKAHLEAFAQALQWVIQRHDILRTALHWEYLDTPVQVVWREAALVREALPLTGSSALAGLCQRFDPRHYRLDLRQAPLMQLMHAQGEGDEWVALLMFHHVIMDHTALDIVRREIQAHLAGTAAQLPAPMPFRNVLAAARQALDEQAHERFFEEMLADIDEPTLAFGQQGKVEQPLQQARLTLAPALSQRLRNQARQLGVSPASVLHLGFARLVGQLSARQAVVFGSVLLGRMTTGDGGEQALGMFINTLPLRIDLGQHSVRDGLLATHRRLSALLGHEQASLALAQRCSGVAAPAPLFNSMLNYRHSDAGDAADIIPVAPGIDIVGAEERTDYPLTVSVDDLGDDLRLTVQCLPEWQAPRLCAQFEQVLDSLVNALEQAPTTPLQALAVLPVVERQQVLQQFNDSARHFPQGQTVHALFEAQAARAPDMLAVQQGGQALSYGELNRQANQLAHQLRARGVQLGDRVALCLPRNARRLVGLLGVLKAGAAYVPVDPGYPAERIAYLLNDCAPTLLLAETAIDSLPDGIPRLDLDQAAAYAADDSNPQVPGLDAQQLAYLVYTSGSTGQPKGVMVEHHTLANLVHWHCQAFAVGSATHASSVAGFGFDAMAWEVWPSLSAGGTLHLPPAHIGNEHVDELLDWWLQQPLTVSFLPTPVAEQALRREHQHPTLRTLLVGGDRLRQFDRDPGFALINNYGPTETTVVATSGPITPGGALHIGRPIANTRVYVLDEGLQPVPVGVTGELYIGGAQVARGYFNRPALTDERFLPDPFSTQANARMYRSGDLVRWNSDGTLDYLGRNDDQVKIRGVRVELGEIEATLTSQPGIDAAVVLVRGERLLAWYTETTPLDPQALREALQASLPAHMLPQAFTRLGELPLTSHGKLDRRALPDPATGELFGQHYEAPQGATETAMAQVWAEVLGVERVGRHDNFFELGGHSLLAVTLVERLRKAGLVIDVRVLFAQPTLVALAAVVGAGQEVEVPANRVPLGVEHITPGMLSLVQLDQAAIDQVVASVPGGAANVQEIYPLAPLQQGVLYHHLSAEQGDPYLLQTRLAFDSVERLLAWAGALQQVIDRHDILRTAVHWQGLTQPLQVVWRQAALCVCEVDDLPEQAGVARIDQLHARFDARHHRIDLGQAPLTRLYYSLDPTNQQVVAVLLFHHLTLDHTAMDVVAREMRALLFGQGHTLPPAVPYRNYVAQACLGDQGGHEAFFRDMLADVDEPTLPLGHADVQGDGRDIQSATQALDDPLARRLRGQARQLGVSAASLMHLAWARVLGVLANRNDVVFGTVLMGRLQGGEGADRALGMFINTLPLRVDTTAQVHAAVRAAHRGLSALLAHEHAPLALAQRCSGVPASAPLFSALLNYRHSADDAPREGEGIWEGVRLLGGEERSNYPLTLSVNDLGSGFTFSVLAVPGIGAARVAGWMANAVAQLVQALEQSPATTLDSLPILDETAHQQLFGSFNATAQAYPQGHTVHALFETQAATTPDVSAVSQGEQALSYGELNRRANQLAHRLIADGVQRGDRVALCLGRHCERIVGLLAVLKAGAAYVPVDPAYPAERIAYLLADSAPRLVLADRHITGLPAAVPRLDLNSTEAFHSRTDNPQVAGLDAHQLAYLVYTSGSTGQPKGVMVEHHTLANLVHWHCQAFALKAGVRTSSVAGFGFDAMAWEVWPALCAGATLHLPPTHIGNEHVEELLDWWLAQPLAVSFLPTPVAEQALRRPRQHPTLHTLLVGGDRLRQFDRDPGFALVNNYGPTETTVVATSGVLHPGAALHIGKPIANTRVYVLDERRQPVPVGVTGELYIGGAQVARGYFNRPELTQERFLTDPFSRLPGARMYRSGDLVRWNADGTLDYLGRNDDQVKVRGVRVELGEIEAALAAQAGIGDAVVLVRGERLLAWFTATAPVAVEGLRQALQACLPAHMLPQALIRLDELPLTSHGKLDRRALPEPDTTDLVGHGYEAPVGETEAAMAAAWADVLGVDRVGRHDNFFELGGHSLLAVSLIERLRQQGLPTDVRVLFGQPTVASLAAAMGQGRQVAVPENRIPSACTRITADMLPLLALDQASVDRIVASVPGGAANVQDIYPLAPLQEGILYHHLSATGADPYLLQWPVVFDSQARLQAFAGALDKVIARHDVLRTAILWDGLAQPVQVVLRTVPAVATGSCGSGFTREESTAVLDLSQAPLIRLRYSESGGPIEATLQFHHIVLDHTAMKVVLAEIRDHLHGLQPTQAPVPYRNYVAQARLAISDAEHEAFFRAQLGDIDEATLPYGLCDLQGQASQFELASVMLPHAQYQCLHRQARQLGVSTASLLHLAWARLVAATSGKSSVVFGTVLLGRLQGGAGADRGLGMFINTLPLRLDLQGLDVRAAVRQAHQRLAALLVHEHASLALAQRCSGVASPAPLFSAMLNYRHGATASEQQAREQALEGIEVLPPRGHGSYPISVNVDELGDGLRISAQVTAQVGAQRLCEQLQQVLVGLLDALEHQPGLPVQQLLVLTQAERQQLLTQPAPQPHDLEQPLHRLFEAQVRRAPDAIALVAEEGQLSYRQLDEQANRLAHHLIGLGAGPDERVAICIERGLNMVIGLLAILKAGAAYVPVDPGYPAERIRHMLADSAPLAVLVHGATREAAAAARLPRVDLDQPCWQQQPISNPRIAGLDARHLAYLIYTSGSTGVPKGVMVEHRNVVNLVHWSRRLCPTAGEGGVLHKTPVSFDASVWELFWPLCSGLRLVLARPDGQRDPAYLAQLIQAQQVGMVQFVPALLQQFIEQHESSHCSSLTDIVCGGGELSSVLAAQVRKRLPQVRLHNVYGPTETTVDCSVWTLQPDTAPPQGALPIGRAIDNTRLYVLDGDDQLVPWGVAGQLHIGGAGVTRGYLGLPEQQADRFIASPFVTGERLYRSGDLVRLDRDGNLMFLGRTDQQIKLRGLRIEPGEIEASLSRVAGVREAVVLAVDGARLVAYYTGTAQPADNLRQAVQAQLPDYMVPALYIHLEQLPLTPNGKLDRKALPAADAALHGRPYEAPVGTTETLLARLWSDLLGVEQIGRHDNFFELGGHSLLAVSLTARLRLEGLQVDVRTLFGQPTIAALATTLGADQQVDVPENRIPPRCTQITPQLLSLIDLDQPAIDRIVAQVPGGAANVQDIYPLAPLQEGILYHHLSAEHDPYVLYSRLRFASRERLQAFASALDKVIARHDVLRTAIVWEGLPQPVQVVLRNVPPLATAPCGSGFTREESTAAFNLSQAPLIRLLYTDSDGPIEATLQFHHIVLDHTALEVVGEELTAHLQGAMAPSHAPVPYRNYVAQARLGISQAEHEAFFRAQLADIDEPTLPFGLGDVQGDGRDMQEAKLPLSAELAARLRQQARQLGISVASLFHLAWARLLAAASGRHSVVFGTVLLGRLQGGEGAERALGMFINTLPLRVDLADIGLRSAARAVHQRLSALLAHEHASLALAQRCSGVAAPLPLFSAMLNYRHGAEPDATQRQGWEGIEVLEGQERTNYPLSLNVDDLGEGFRLVAMTSAAVGAARICGQMEQVLRGMVEALEHEPELPLQCLPVLQGEERQRVLVAFNDTAVDYNLEQTLHGMIEAQVVRTPDAVAVRAEEGELTYRQLNAQANRLAHHLIGLGVKPDDRVAICVERGLSMVVGLLAILKAGGAYVPVDPDYPAERVRHMLSDSAPVAVLVHAATRHVPEAGVLVDLDQPVWGDLPGRNTLVAGLTPRHLAYVIYTSGSTGLPKGVMNEHAGVVNRLLWMQDAYGLDADDVVLQKTPFSFDVSVWEFLWPLQTGARLVMARPGGHRDPEYLREVIARENVTTLHFVPSMLDVFLSSGPTTITVGAGAPAKNPTRCMAPASPVFAAVRRLDAPAPTRPAHAPNNAPIPRLVRVICSGEALPGNLVRRFHDQLPTAELHNLYGPTEAAVDVSAWHCTSASDNTPIGKPIANTTLYILDDQQQPVPQGVAGELYIGGVQVARGYLNRAELTAERFIDDPFVPGARLYRTGDLARHLADGNIEYLGRNDDQVKLRGLRIELGEIQAGLTAIDGIKEAVVLAHDQRLIAYYTGQALTIDTLRTSLLAHLPEFMVPAQFMHLEALPLSPNGKLDRKALPEPGVLQDRPFEAPQGATERLLAAIWTELLGVERIGRHDNFFELGGHSLLAVTLTARLREQGLHADIRVLFGQPTLAALAAALGAETRVAVPANRIVPGTSYITPAMLPLAELSQAAIDTLVAQVPGGTENIQDIYGLAPLQQGILYHHLASEGADPYVLQARFAFPGQAELDAFAAALDQVIARHDILRTSIHWQTLDEPVQVVWRNTPSVATALGCEQTRTAINLNQAPLVRLLPEQTGSGLQATLLIHHIILDHAAVEQLVAEITTVLQDQPLVEASVPYRNYVAQARLGADTQADEALFRELLGDIDEPTVVFGLHDVQGDAGEVYDSRRALDGALSVRLREQARHLGVSVASLVHQAWAQVLAQLSGREEVVFGTVLLGRLQGGEGAERALGMFINTLPLRVSVSAAAAADGVRLTHQRLARLLAHEQASLALAQRCSGVPATQALFTSLLNYRHSAPAKVELRHAWQGIEQVAAHERSNYPLVVNVDDLGDGFVLTVQALAQVDGGQVCRLLATALEQLADALQRAPATPLHALSQLAPTERERVLQGFNATRRDYPRDHALHQLFGTHAALTPQATAVVHGQHQWTYQQLEQHANRLAHHLLGLGVCPGDRVALLLPRSFDLLAAQLAVSKCAAVFVPLDSNAPAERQAFMINDSQARVLLTHANQAQTGQALRVELDRCDLAASPSHAPGLAVNAESAAYIMYTSGSTGTPKGVQVPHRAIVRLVINNGFAEFTHEDRVAFASNPAFDASTLEVWAPLLNGARVVVIDQQQVLAREALRDELLERGVSVLWLTAGLFHQFAEALLPAFAKLRYLMVGGDVLDPAVIAQVLRDGAPQHLLNGYGPTEATTFSTTHAITSVGQGSIPIGKPIGNGRCYVLDAHRQPLPVGAVGELYIGGDGVALGYLGQPALSAERFLDDPFSRQPGARMYRSGDLVSWQADGTLRYLGRADQQVKLRGFRIELGEIEACLGQCDGIRDSAVVLREDTPGDTRLVAYFSAHTAAPVVAELHARLQGQLPDYMLPAAYVCLAELPLTANGKLDRRALPQPGGDALVSRAFEAPQGEVEVALAAIWAEVLKVEQVGRHDHFFELGGHSLLAVTLVEHMRKAGLGADVRVLFAQPTLAALAAAVGTGREVQVPANRVPVDAQVITPDMLSLIELDQASIDRIVACVPGGAANVQEIYPLAPLQEGILYHHLSAEQGDPYLLQSRLAFDSLADLQRWAGALQQVIDRHDILRTAVVSEGLEQAVQVVWRKACMSVTAVEGLGDVAVIDALQARFDARHQRLDLACAPLLRLVHAADPANQRVVAILQFHHLALDHTAMEVIAGEMQALMAGQGEQLPAPVPYRTYVAQARLTADDAGHEAFFREMLGDLDEPTLPFGLADVQGEGHAIEEAHLALSATLARSLRDQARQLGVSAASLAHLAWARVLGVLANRSDVVFGTVLMGRLQGGEGADRALGVFINTLPLRIDLSTPVQQAVRLTHRRLSALLAHEHASLALAQRCSGVAASSPLFSALFNYRHSSAGGTAVGAQGVRLLGGEERSNYPLTLSVDDLGEGFALSVLAQQGVGAERVAGWMNQALQALAQALEQAADVAVSTLPILGQAARQQLLETFNATQRSYPTGQTVHALVETQAARMPQAAALVQAGRVLSYGELNRSANRLAHYLIARGVQVGDRVALCLPRSLERQVALLAVLKAGAAYVPIDPAYPAQRIAYLLDDSASALVLVESATQALVGETARVVLDQDAWQGAADSNPQVPGLGHRQLAYVVYTSGSTGQPKGVMVEHATLANLVHWHCEAFAVGAGSHTSSVAGFGFDALAWEVWPALCAGAVLHLPPLQVAGEHVDELLDWWLEQPLAVSFLPTPVAEQALRRERQHPTLRTLLVGGDRLRQFEHDPGFDVVNNYGPTETTVVASSGRLTSGGLLHIGKPIANTRVYVLDEQRQPVPVGATGELYIGGAGVARGYLKRDALSAERFLADPFSTEADARMYRSGDLVRWNADGTLDYLGRNDDQVKIRGVRVELGEIESVLAAQPGVADAVVLVRGERLLAWFTEREPVAPDALRQAMQARLPVHLVPLAFTPLDGLPLTRHGKLDRKALPDPDPAQLARQAYQAPQGAVETALALVWADMLQVERVGRHDNFFELGGHSLLAVNLTARLRRQGLQVDVRTLFGQPSIAALAATLGQVREVQVPDNLIPAGCNQITPAMLPLVALEQAAIERIAAQVPGGAANVQDIYPLAPLQEGILYHHLSAAGHDPYVLQSRFAFASREHLARFAAALDKVVARHDVLRTAILWEGLPQPVQVVLRNVPPLATAPCGSGFTREESTAAFNLSQAPLIRLLHTDSDGPIEATLQFHHIVLDHTAMEVVAEELIGYLQGSTEPAHAPVPYRNYVAQARLGISQDEHEAFFREQLADIDEPTLPFGLSDVQGNGRDIEEAQLWLDEALAQRLRAQARHLGISVASLFHLAWARLLGAASGQPRVVFGTVLLGRLQGGEGAERALGMFINTLPLRIELAGVSLREGAHATHQSLSALLAHEHASLALAQRCSGVTAPQPLFSAMLNYRHSSQATASQKQATAGINSLESQERSNYPLGLNVDDTGQGFRLVAMTPLEVGAARICGQMDQVLRGMVEALEHEPELPVQRLPVLPAEERQRVLHDYNDTAVDYNLEQTLHGMIEAQVMRTPDAVAVRAEEGELSYRQLNEQANRLAHHLIALGVKPDDRVAICVERGLSMVVGLLAILKAGGAYVPVDPDYPAERVRHMLSDSAPVAVLVHAATRHVPEAGLLIDLDQPAWGDLPGSNPLVAGLTPRHLAYVIYTSGSTGLPKGVMNEHAGVVNRLLWMQDAYGLDADDVVLQKTPFSFDVSVWEFLWPLQTGARLVMARPGGHRDPEYLREVIAREHITTLHFVPSMLDVFLSSDPTGTAYTSENVPFAKMVRVICSGEALPGNLVRRFHDQLPTAELHNLYGPTEAAVDVSAWHCTSASDNTPIGKPIANTTLYILDDQQQPVPQGVAGELYIGGVQVARGYLNRAELTAERFIDDPFVPGARLYRTGDLARHLADGNIEYLGRNDDQVKLRGLRIELGEIQAGLTAIDGIKEAVVLAHDQRLIAYYTGQALTIDTLRTSLLAHLPEFMVPAQFMHLEALPLSPNGKLDRKALPEPGAIEERPYATPEGETETLLAALWCELLGVERVGRHDNFFELGGHSLLAVTLTSRLREQGLEADVRALFDQPTLAGYAAITDSMEIVL</sequence>
<protein>
    <submittedName>
        <fullName evidence="6">Non-ribosomal peptide synthase/polyketide synthase</fullName>
    </submittedName>
</protein>
<dbReference type="Proteomes" id="UP001216329">
    <property type="component" value="Chromosome"/>
</dbReference>
<dbReference type="PROSITE" id="PS50075">
    <property type="entry name" value="CARRIER"/>
    <property type="match status" value="7"/>
</dbReference>
<dbReference type="PANTHER" id="PTHR45527">
    <property type="entry name" value="NONRIBOSOMAL PEPTIDE SYNTHETASE"/>
    <property type="match status" value="1"/>
</dbReference>
<dbReference type="SUPFAM" id="SSF56801">
    <property type="entry name" value="Acetyl-CoA synthetase-like"/>
    <property type="match status" value="7"/>
</dbReference>
<dbReference type="InterPro" id="IPR020806">
    <property type="entry name" value="PKS_PP-bd"/>
</dbReference>
<dbReference type="Pfam" id="PF13193">
    <property type="entry name" value="AMP-binding_C"/>
    <property type="match status" value="3"/>
</dbReference>
<dbReference type="FunFam" id="2.30.38.10:FF:000001">
    <property type="entry name" value="Non-ribosomal peptide synthetase PvdI"/>
    <property type="match status" value="6"/>
</dbReference>
<organism evidence="6 7">
    <name type="scientific">Candidatus Pseudomonas phytovorans</name>
    <dbReference type="NCBI Taxonomy" id="3121377"/>
    <lineage>
        <taxon>Bacteria</taxon>
        <taxon>Pseudomonadati</taxon>
        <taxon>Pseudomonadota</taxon>
        <taxon>Gammaproteobacteria</taxon>
        <taxon>Pseudomonadales</taxon>
        <taxon>Pseudomonadaceae</taxon>
        <taxon>Pseudomonas</taxon>
    </lineage>
</organism>
<dbReference type="NCBIfam" id="TIGR01733">
    <property type="entry name" value="AA-adenyl-dom"/>
    <property type="match status" value="6"/>
</dbReference>
<comment type="cofactor">
    <cofactor evidence="1">
        <name>pantetheine 4'-phosphate</name>
        <dbReference type="ChEBI" id="CHEBI:47942"/>
    </cofactor>
</comment>
<feature type="domain" description="Carrier" evidence="5">
    <location>
        <begin position="1033"/>
        <end position="1107"/>
    </location>
</feature>
<dbReference type="FunFam" id="1.10.1200.10:FF:000005">
    <property type="entry name" value="Nonribosomal peptide synthetase 1"/>
    <property type="match status" value="7"/>
</dbReference>
<dbReference type="FunFam" id="3.40.50.980:FF:000002">
    <property type="entry name" value="Enterobactin synthetase component F"/>
    <property type="match status" value="2"/>
</dbReference>
<evidence type="ECO:0000313" key="7">
    <source>
        <dbReference type="Proteomes" id="UP001216329"/>
    </source>
</evidence>
<feature type="domain" description="Carrier" evidence="5">
    <location>
        <begin position="2095"/>
        <end position="2169"/>
    </location>
</feature>
<dbReference type="Gene3D" id="3.30.300.30">
    <property type="match status" value="7"/>
</dbReference>
<dbReference type="InterPro" id="IPR009081">
    <property type="entry name" value="PP-bd_ACP"/>
</dbReference>
<dbReference type="InterPro" id="IPR010071">
    <property type="entry name" value="AA_adenyl_dom"/>
</dbReference>
<dbReference type="EMBL" id="CP119325">
    <property type="protein sequence ID" value="WEK28411.1"/>
    <property type="molecule type" value="Genomic_DNA"/>
</dbReference>
<name>A0AAJ5WDM5_9PSED</name>
<comment type="similarity">
    <text evidence="2">Belongs to the ATP-dependent AMP-binding enzyme family.</text>
</comment>
<dbReference type="InterPro" id="IPR023213">
    <property type="entry name" value="CAT-like_dom_sf"/>
</dbReference>
<dbReference type="CDD" id="cd05930">
    <property type="entry name" value="A_NRPS"/>
    <property type="match status" value="1"/>
</dbReference>
<dbReference type="PROSITE" id="PS00012">
    <property type="entry name" value="PHOSPHOPANTETHEINE"/>
    <property type="match status" value="5"/>
</dbReference>
<dbReference type="InterPro" id="IPR045851">
    <property type="entry name" value="AMP-bd_C_sf"/>
</dbReference>
<dbReference type="InterPro" id="IPR006162">
    <property type="entry name" value="Ppantetheine_attach_site"/>
</dbReference>
<dbReference type="GO" id="GO:0003824">
    <property type="term" value="F:catalytic activity"/>
    <property type="evidence" value="ECO:0007669"/>
    <property type="project" value="InterPro"/>
</dbReference>
<dbReference type="NCBIfam" id="NF003417">
    <property type="entry name" value="PRK04813.1"/>
    <property type="match status" value="8"/>
</dbReference>
<keyword evidence="4" id="KW-0597">Phosphoprotein</keyword>